<keyword evidence="5" id="KW-0969">Cilium</keyword>
<evidence type="ECO:0000313" key="6">
    <source>
        <dbReference type="Proteomes" id="UP000011648"/>
    </source>
</evidence>
<dbReference type="Proteomes" id="UP000011648">
    <property type="component" value="Unassembled WGS sequence"/>
</dbReference>
<dbReference type="GO" id="GO:0097588">
    <property type="term" value="P:archaeal or bacterial-type flagellum-dependent cell motility"/>
    <property type="evidence" value="ECO:0007669"/>
    <property type="project" value="InterPro"/>
</dbReference>
<dbReference type="AlphaFoldDB" id="L9ZTI6"/>
<feature type="compositionally biased region" description="Acidic residues" evidence="3">
    <location>
        <begin position="63"/>
        <end position="83"/>
    </location>
</feature>
<feature type="domain" description="Archaeal flagella protein FlaD/E" evidence="4">
    <location>
        <begin position="381"/>
        <end position="472"/>
    </location>
</feature>
<dbReference type="STRING" id="1230458.C484_13940"/>
<dbReference type="Pfam" id="PF04659">
    <property type="entry name" value="Arch_fla_DE"/>
    <property type="match status" value="1"/>
</dbReference>
<comment type="caution">
    <text evidence="5">The sequence shown here is derived from an EMBL/GenBank/DDBJ whole genome shotgun (WGS) entry which is preliminary data.</text>
</comment>
<feature type="compositionally biased region" description="Basic and acidic residues" evidence="3">
    <location>
        <begin position="628"/>
        <end position="647"/>
    </location>
</feature>
<evidence type="ECO:0000256" key="2">
    <source>
        <dbReference type="ARBA" id="ARBA00022440"/>
    </source>
</evidence>
<feature type="compositionally biased region" description="Gly residues" evidence="3">
    <location>
        <begin position="186"/>
        <end position="198"/>
    </location>
</feature>
<comment type="subcellular location">
    <subcellularLocation>
        <location evidence="1">Archaeal flagellum</location>
    </subcellularLocation>
</comment>
<reference evidence="5 6" key="1">
    <citation type="journal article" date="2014" name="PLoS Genet.">
        <title>Phylogenetically driven sequencing of extremely halophilic archaea reveals strategies for static and dynamic osmo-response.</title>
        <authorList>
            <person name="Becker E.A."/>
            <person name="Seitzer P.M."/>
            <person name="Tritt A."/>
            <person name="Larsen D."/>
            <person name="Krusor M."/>
            <person name="Yao A.I."/>
            <person name="Wu D."/>
            <person name="Madern D."/>
            <person name="Eisen J.A."/>
            <person name="Darling A.E."/>
            <person name="Facciotti M.T."/>
        </authorList>
    </citation>
    <scope>NUCLEOTIDE SEQUENCE [LARGE SCALE GENOMIC DNA]</scope>
    <source>
        <strain evidence="5 6">DSM 12281</strain>
    </source>
</reference>
<feature type="compositionally biased region" description="Basic and acidic residues" evidence="3">
    <location>
        <begin position="776"/>
        <end position="812"/>
    </location>
</feature>
<feature type="compositionally biased region" description="Polar residues" evidence="3">
    <location>
        <begin position="127"/>
        <end position="140"/>
    </location>
</feature>
<dbReference type="InterPro" id="IPR009205">
    <property type="entry name" value="FlaC_arc"/>
</dbReference>
<organism evidence="5 6">
    <name type="scientific">Natrialba taiwanensis DSM 12281</name>
    <dbReference type="NCBI Taxonomy" id="1230458"/>
    <lineage>
        <taxon>Archaea</taxon>
        <taxon>Methanobacteriati</taxon>
        <taxon>Methanobacteriota</taxon>
        <taxon>Stenosarchaea group</taxon>
        <taxon>Halobacteria</taxon>
        <taxon>Halobacteriales</taxon>
        <taxon>Natrialbaceae</taxon>
        <taxon>Natrialba</taxon>
    </lineage>
</organism>
<feature type="region of interest" description="Disordered" evidence="3">
    <location>
        <begin position="173"/>
        <end position="382"/>
    </location>
</feature>
<proteinExistence type="predicted"/>
<evidence type="ECO:0000256" key="3">
    <source>
        <dbReference type="SAM" id="MobiDB-lite"/>
    </source>
</evidence>
<dbReference type="OrthoDB" id="121879at2157"/>
<evidence type="ECO:0000259" key="4">
    <source>
        <dbReference type="Pfam" id="PF04659"/>
    </source>
</evidence>
<evidence type="ECO:0000313" key="5">
    <source>
        <dbReference type="EMBL" id="ELY89401.1"/>
    </source>
</evidence>
<feature type="region of interest" description="Disordered" evidence="3">
    <location>
        <begin position="495"/>
        <end position="708"/>
    </location>
</feature>
<dbReference type="GO" id="GO:0097589">
    <property type="term" value="C:archaeal-type flagellum"/>
    <property type="evidence" value="ECO:0007669"/>
    <property type="project" value="UniProtKB-SubCell"/>
</dbReference>
<name>L9ZTI6_9EURY</name>
<feature type="compositionally biased region" description="Acidic residues" evidence="3">
    <location>
        <begin position="206"/>
        <end position="275"/>
    </location>
</feature>
<protein>
    <submittedName>
        <fullName evidence="5">Flagella accessory C family protein</fullName>
    </submittedName>
</protein>
<dbReference type="PANTHER" id="PTHR40698:SF1">
    <property type="entry name" value="FLAGELLA-RELATED PROTEIN D-RELATED"/>
    <property type="match status" value="1"/>
</dbReference>
<feature type="region of interest" description="Disordered" evidence="3">
    <location>
        <begin position="1"/>
        <end position="147"/>
    </location>
</feature>
<feature type="region of interest" description="Disordered" evidence="3">
    <location>
        <begin position="728"/>
        <end position="812"/>
    </location>
</feature>
<dbReference type="Pfam" id="PF05377">
    <property type="entry name" value="FlaC_arch"/>
    <property type="match status" value="1"/>
</dbReference>
<feature type="compositionally biased region" description="Acidic residues" evidence="3">
    <location>
        <begin position="545"/>
        <end position="601"/>
    </location>
</feature>
<dbReference type="PATRIC" id="fig|1230458.4.peg.2815"/>
<feature type="compositionally biased region" description="Acidic residues" evidence="3">
    <location>
        <begin position="508"/>
        <end position="519"/>
    </location>
</feature>
<feature type="compositionally biased region" description="Acidic residues" evidence="3">
    <location>
        <begin position="288"/>
        <end position="349"/>
    </location>
</feature>
<gene>
    <name evidence="5" type="ORF">C484_13940</name>
</gene>
<dbReference type="RefSeq" id="WP_006826479.1">
    <property type="nucleotide sequence ID" value="NZ_AOIL01000049.1"/>
</dbReference>
<feature type="compositionally biased region" description="Polar residues" evidence="3">
    <location>
        <begin position="683"/>
        <end position="694"/>
    </location>
</feature>
<dbReference type="InterPro" id="IPR052494">
    <property type="entry name" value="Flagella_assembly_related"/>
</dbReference>
<keyword evidence="2" id="KW-0974">Archaeal flagellum</keyword>
<evidence type="ECO:0000256" key="1">
    <source>
        <dbReference type="ARBA" id="ARBA00004618"/>
    </source>
</evidence>
<feature type="compositionally biased region" description="Acidic residues" evidence="3">
    <location>
        <begin position="92"/>
        <end position="105"/>
    </location>
</feature>
<feature type="compositionally biased region" description="Gly residues" evidence="3">
    <location>
        <begin position="51"/>
        <end position="61"/>
    </location>
</feature>
<accession>L9ZTI6</accession>
<dbReference type="EMBL" id="AOIL01000049">
    <property type="protein sequence ID" value="ELY89401.1"/>
    <property type="molecule type" value="Genomic_DNA"/>
</dbReference>
<sequence>MVLSIIGNILGDGDDRSGSGNGSDDLVGGDLAGSMSDDELMPGTRTDESVGGSGGGEGSGDGDLFDDGDLGDGGDEFLDDESMSLDGMGEMGDMDEMGDMGEMDAMDGGGDGVSSEIESRVEEMENNVGSLSSTVNTVQSENEKISESLDDIEENIRKLLEVYEMVTQGVNPFVEGDSLTDSMTAGPGGGAPGSGDFGGESLFDSSGDEVEDEAIDDDIASAEADEFLDESIIDDEDGADFEDDGDLEDDLSMDSEEDDDSDLDGETGGDGDLSFDELKSEYESGDANWDEEAGAGEETADEDNGSPALEMDETEPPLEPESDLETDADDLGFDEGEAADAETTESEDDSAIKTADGPIDEADGPSQNAAADTVAPWDDGGRPYLETIPSEYDTEFVVMDWLEYLVDELGLNGAARTLRFYSSIHWVSGSIESHLQTVLNGFGGGPDIGDPDPHSSLGVDHKRSLWWISQIATPEKKRRPFDEWVDAEGIAVQQAMAAAEQHQPEATGTDEEPVDEPVAVEEAPTDVPPADTEGDTAAASAGEELSFDEEPDAASDESEVAEVELDANVDSDGDTATEATDDATADESDDLELEFTTDEPLDPGAGTDPFGEGGDDVADEATGPLTDEPSRARERSDEPEQGERADAADLETNDAQKIFIEEAEDSADSTESVETGGAEPSVGTESMTHSPSDGQRTELAEPEVTDGGQMIWVDSDVVLSASGARLCDTRGNAGRVTDTGGRSERAQPAKPLVSDEPADLDGWQVERIKLLLAPEELEHDRPHDRDRDRTHSRTRDDRVSDTERTTDDHTQQ</sequence>
<dbReference type="PANTHER" id="PTHR40698">
    <property type="entry name" value="FLAGELLA-RELATED PROTEIN E-RELATED-RELATED"/>
    <property type="match status" value="1"/>
</dbReference>
<dbReference type="InterPro" id="IPR006752">
    <property type="entry name" value="Arch_fla_DE"/>
</dbReference>
<keyword evidence="5" id="KW-0282">Flagellum</keyword>
<keyword evidence="5" id="KW-0966">Cell projection</keyword>
<keyword evidence="6" id="KW-1185">Reference proteome</keyword>